<feature type="domain" description="Cystatin fetuin-A-type" evidence="8">
    <location>
        <begin position="145"/>
        <end position="263"/>
    </location>
</feature>
<dbReference type="PROSITE" id="PS51529">
    <property type="entry name" value="CYSTATIN_FETUIN_A"/>
    <property type="match status" value="2"/>
</dbReference>
<accession>A0A6J0V3W9</accession>
<keyword evidence="9" id="KW-1185">Reference proteome</keyword>
<keyword evidence="3 7" id="KW-0732">Signal</keyword>
<dbReference type="SUPFAM" id="SSF54403">
    <property type="entry name" value="Cystatin/monellin"/>
    <property type="match status" value="2"/>
</dbReference>
<dbReference type="PANTHER" id="PTHR13814">
    <property type="entry name" value="FETUIN"/>
    <property type="match status" value="1"/>
</dbReference>
<dbReference type="RefSeq" id="XP_020666225.2">
    <property type="nucleotide sequence ID" value="XM_020810566.2"/>
</dbReference>
<dbReference type="CDD" id="cd00042">
    <property type="entry name" value="CY"/>
    <property type="match status" value="2"/>
</dbReference>
<dbReference type="InterPro" id="IPR025760">
    <property type="entry name" value="Cystatin_Fetuin_A"/>
</dbReference>
<keyword evidence="4" id="KW-0677">Repeat</keyword>
<dbReference type="SMART" id="SM00043">
    <property type="entry name" value="CY"/>
    <property type="match status" value="2"/>
</dbReference>
<dbReference type="InterPro" id="IPR050735">
    <property type="entry name" value="Kininogen_Fetuin_HRG"/>
</dbReference>
<feature type="signal peptide" evidence="7">
    <location>
        <begin position="1"/>
        <end position="18"/>
    </location>
</feature>
<dbReference type="GeneID" id="110088344"/>
<keyword evidence="2" id="KW-0964">Secreted</keyword>
<dbReference type="KEGG" id="pvt:110088344"/>
<dbReference type="InParanoid" id="A0A6J0V3W9"/>
<dbReference type="GO" id="GO:0004869">
    <property type="term" value="F:cysteine-type endopeptidase inhibitor activity"/>
    <property type="evidence" value="ECO:0007669"/>
    <property type="project" value="InterPro"/>
</dbReference>
<evidence type="ECO:0000313" key="9">
    <source>
        <dbReference type="Proteomes" id="UP001652642"/>
    </source>
</evidence>
<evidence type="ECO:0000256" key="6">
    <source>
        <dbReference type="ARBA" id="ARBA00023180"/>
    </source>
</evidence>
<evidence type="ECO:0000256" key="4">
    <source>
        <dbReference type="ARBA" id="ARBA00022737"/>
    </source>
</evidence>
<dbReference type="GO" id="GO:0072562">
    <property type="term" value="C:blood microparticle"/>
    <property type="evidence" value="ECO:0007669"/>
    <property type="project" value="TreeGrafter"/>
</dbReference>
<protein>
    <submittedName>
        <fullName evidence="10">Alpha-2-HS-glycoprotein</fullName>
    </submittedName>
</protein>
<evidence type="ECO:0000313" key="10">
    <source>
        <dbReference type="RefSeq" id="XP_020666225.2"/>
    </source>
</evidence>
<dbReference type="AlphaFoldDB" id="A0A6J0V3W9"/>
<dbReference type="InterPro" id="IPR000010">
    <property type="entry name" value="Cystatin_dom"/>
</dbReference>
<dbReference type="OrthoDB" id="8780871at2759"/>
<keyword evidence="6" id="KW-0325">Glycoprotein</keyword>
<sequence length="351" mass="38281">MRSLIALVLLGQILGCTAVSPPFIPLRPQLLPCDLPEVEHAAEIAVNHINTHTVHGYKYVLNRIEKAKMIPRRPHGEIYFLEMDLLETRCHVLSPVPAANCSVRARHEHAVEGDCNVKLLKHEGEFKVLNVHCHSTPDSAEDVVRLCPDCPLLLPLNNANVVSAVNTALAQFNAENNSIHYQLLEISRGQISVLPPATHVEFAIVLSNCSAQEAQDLAQDCKPLTGEHSQFGFCKATVFDHNVPTGQTLPKDVVHCSVYEQQAGAFHTHWTEHHLGGKIISPGIGHTVLSLIHSHNDTNASHESHSAEAIVPAVQPAVVKREVGAAPPLQPVLVAPIPQLCPGKVHFFSLD</sequence>
<evidence type="ECO:0000256" key="1">
    <source>
        <dbReference type="ARBA" id="ARBA00004613"/>
    </source>
</evidence>
<feature type="chain" id="PRO_5046806966" evidence="7">
    <location>
        <begin position="19"/>
        <end position="351"/>
    </location>
</feature>
<dbReference type="Proteomes" id="UP001652642">
    <property type="component" value="Chromosome 3"/>
</dbReference>
<dbReference type="Gene3D" id="3.10.450.10">
    <property type="match status" value="2"/>
</dbReference>
<feature type="domain" description="Cystatin fetuin-A-type" evidence="8">
    <location>
        <begin position="19"/>
        <end position="134"/>
    </location>
</feature>
<dbReference type="PROSITE" id="PS01255">
    <property type="entry name" value="FETUIN_2"/>
    <property type="match status" value="1"/>
</dbReference>
<dbReference type="PANTHER" id="PTHR13814:SF6">
    <property type="entry name" value="ALPHA-2-HS-GLYCOPROTEIN"/>
    <property type="match status" value="1"/>
</dbReference>
<keyword evidence="5" id="KW-1015">Disulfide bond</keyword>
<name>A0A6J0V3W9_9SAUR</name>
<evidence type="ECO:0000256" key="5">
    <source>
        <dbReference type="ARBA" id="ARBA00023157"/>
    </source>
</evidence>
<evidence type="ECO:0000256" key="3">
    <source>
        <dbReference type="ARBA" id="ARBA00022729"/>
    </source>
</evidence>
<comment type="subcellular location">
    <subcellularLocation>
        <location evidence="1">Secreted</location>
    </subcellularLocation>
</comment>
<dbReference type="InterPro" id="IPR046350">
    <property type="entry name" value="Cystatin_sf"/>
</dbReference>
<organism evidence="9 10">
    <name type="scientific">Pogona vitticeps</name>
    <name type="common">central bearded dragon</name>
    <dbReference type="NCBI Taxonomy" id="103695"/>
    <lineage>
        <taxon>Eukaryota</taxon>
        <taxon>Metazoa</taxon>
        <taxon>Chordata</taxon>
        <taxon>Craniata</taxon>
        <taxon>Vertebrata</taxon>
        <taxon>Euteleostomi</taxon>
        <taxon>Lepidosauria</taxon>
        <taxon>Squamata</taxon>
        <taxon>Bifurcata</taxon>
        <taxon>Unidentata</taxon>
        <taxon>Episquamata</taxon>
        <taxon>Toxicofera</taxon>
        <taxon>Iguania</taxon>
        <taxon>Acrodonta</taxon>
        <taxon>Agamidae</taxon>
        <taxon>Amphibolurinae</taxon>
        <taxon>Pogona</taxon>
    </lineage>
</organism>
<reference evidence="10" key="1">
    <citation type="submission" date="2025-08" db="UniProtKB">
        <authorList>
            <consortium name="RefSeq"/>
        </authorList>
    </citation>
    <scope>IDENTIFICATION</scope>
</reference>
<evidence type="ECO:0000256" key="7">
    <source>
        <dbReference type="SAM" id="SignalP"/>
    </source>
</evidence>
<gene>
    <name evidence="10" type="primary">AHSG</name>
</gene>
<evidence type="ECO:0000259" key="8">
    <source>
        <dbReference type="PROSITE" id="PS51529"/>
    </source>
</evidence>
<dbReference type="CTD" id="197"/>
<dbReference type="Pfam" id="PF00031">
    <property type="entry name" value="Cystatin"/>
    <property type="match status" value="2"/>
</dbReference>
<evidence type="ECO:0000256" key="2">
    <source>
        <dbReference type="ARBA" id="ARBA00022525"/>
    </source>
</evidence>
<proteinExistence type="predicted"/>
<dbReference type="InterPro" id="IPR001363">
    <property type="entry name" value="Prot_inh_fetuin_CS"/>
</dbReference>
<dbReference type="GO" id="GO:0031012">
    <property type="term" value="C:extracellular matrix"/>
    <property type="evidence" value="ECO:0007669"/>
    <property type="project" value="TreeGrafter"/>
</dbReference>